<accession>A0A4Y3W857</accession>
<comment type="caution">
    <text evidence="1">The sequence shown here is derived from an EMBL/GenBank/DDBJ whole genome shotgun (WGS) entry which is preliminary data.</text>
</comment>
<dbReference type="AlphaFoldDB" id="A0A4Y3W857"/>
<protein>
    <submittedName>
        <fullName evidence="1">Uncharacterized protein</fullName>
    </submittedName>
</protein>
<name>A0A4Y3W857_NITWI</name>
<reference evidence="1 2" key="1">
    <citation type="submission" date="2019-06" db="EMBL/GenBank/DDBJ databases">
        <title>Whole genome shotgun sequence of Nitrobacter winogradskyi NBRC 14297.</title>
        <authorList>
            <person name="Hosoyama A."/>
            <person name="Uohara A."/>
            <person name="Ohji S."/>
            <person name="Ichikawa N."/>
        </authorList>
    </citation>
    <scope>NUCLEOTIDE SEQUENCE [LARGE SCALE GENOMIC DNA]</scope>
    <source>
        <strain evidence="1 2">NBRC 14297</strain>
    </source>
</reference>
<gene>
    <name evidence="1" type="ORF">NWI01_00720</name>
</gene>
<evidence type="ECO:0000313" key="1">
    <source>
        <dbReference type="EMBL" id="GEC14180.1"/>
    </source>
</evidence>
<organism evidence="1 2">
    <name type="scientific">Nitrobacter winogradskyi</name>
    <name type="common">Nitrobacter agilis</name>
    <dbReference type="NCBI Taxonomy" id="913"/>
    <lineage>
        <taxon>Bacteria</taxon>
        <taxon>Pseudomonadati</taxon>
        <taxon>Pseudomonadota</taxon>
        <taxon>Alphaproteobacteria</taxon>
        <taxon>Hyphomicrobiales</taxon>
        <taxon>Nitrobacteraceae</taxon>
        <taxon>Nitrobacter</taxon>
    </lineage>
</organism>
<proteinExistence type="predicted"/>
<evidence type="ECO:0000313" key="2">
    <source>
        <dbReference type="Proteomes" id="UP000318825"/>
    </source>
</evidence>
<sequence length="73" mass="7540">MSGFDAMVLAEIRAEVSGAVWPRGRSSDSGDASRSELFRTRNLPVQSCVTADLAACGFGDAASSGAFSLLLLS</sequence>
<dbReference type="Proteomes" id="UP000318825">
    <property type="component" value="Unassembled WGS sequence"/>
</dbReference>
<dbReference type="EMBL" id="BJNF01000002">
    <property type="protein sequence ID" value="GEC14180.1"/>
    <property type="molecule type" value="Genomic_DNA"/>
</dbReference>